<name>T1GED3_MEGSC</name>
<dbReference type="Proteomes" id="UP000015102">
    <property type="component" value="Unassembled WGS sequence"/>
</dbReference>
<dbReference type="AlphaFoldDB" id="T1GED3"/>
<protein>
    <submittedName>
        <fullName evidence="1">Uncharacterized protein</fullName>
    </submittedName>
</protein>
<reference evidence="1" key="2">
    <citation type="submission" date="2015-06" db="UniProtKB">
        <authorList>
            <consortium name="EnsemblMetazoa"/>
        </authorList>
    </citation>
    <scope>IDENTIFICATION</scope>
</reference>
<organism evidence="1 2">
    <name type="scientific">Megaselia scalaris</name>
    <name type="common">Humpbacked fly</name>
    <name type="synonym">Phora scalaris</name>
    <dbReference type="NCBI Taxonomy" id="36166"/>
    <lineage>
        <taxon>Eukaryota</taxon>
        <taxon>Metazoa</taxon>
        <taxon>Ecdysozoa</taxon>
        <taxon>Arthropoda</taxon>
        <taxon>Hexapoda</taxon>
        <taxon>Insecta</taxon>
        <taxon>Pterygota</taxon>
        <taxon>Neoptera</taxon>
        <taxon>Endopterygota</taxon>
        <taxon>Diptera</taxon>
        <taxon>Brachycera</taxon>
        <taxon>Muscomorpha</taxon>
        <taxon>Platypezoidea</taxon>
        <taxon>Phoridae</taxon>
        <taxon>Megaseliini</taxon>
        <taxon>Megaselia</taxon>
    </lineage>
</organism>
<dbReference type="HOGENOM" id="CLU_2530037_0_0_1"/>
<evidence type="ECO:0000313" key="2">
    <source>
        <dbReference type="Proteomes" id="UP000015102"/>
    </source>
</evidence>
<dbReference type="EMBL" id="CAQQ02054792">
    <property type="status" value="NOT_ANNOTATED_CDS"/>
    <property type="molecule type" value="Genomic_DNA"/>
</dbReference>
<keyword evidence="2" id="KW-1185">Reference proteome</keyword>
<accession>T1GED3</accession>
<reference evidence="2" key="1">
    <citation type="submission" date="2013-02" db="EMBL/GenBank/DDBJ databases">
        <authorList>
            <person name="Hughes D."/>
        </authorList>
    </citation>
    <scope>NUCLEOTIDE SEQUENCE</scope>
    <source>
        <strain>Durham</strain>
        <strain evidence="2">NC isolate 2 -- Noor lab</strain>
    </source>
</reference>
<proteinExistence type="predicted"/>
<dbReference type="EnsemblMetazoa" id="MESCA001694-RA">
    <property type="protein sequence ID" value="MESCA001694-PA"/>
    <property type="gene ID" value="MESCA001694"/>
</dbReference>
<evidence type="ECO:0000313" key="1">
    <source>
        <dbReference type="EnsemblMetazoa" id="MESCA001694-PA"/>
    </source>
</evidence>
<dbReference type="EMBL" id="CAQQ02054791">
    <property type="status" value="NOT_ANNOTATED_CDS"/>
    <property type="molecule type" value="Genomic_DNA"/>
</dbReference>
<sequence>MPMSTIYKEKAKKALVKDSKTPVYIKKSDGSCTESIDEMGIILIYTHFPDSEEDLVVKDSSHGLNPLVPSWMDAMERIITSKFH</sequence>